<dbReference type="GO" id="GO:0019441">
    <property type="term" value="P:L-tryptophan catabolic process to kynurenine"/>
    <property type="evidence" value="ECO:0007669"/>
    <property type="project" value="InterPro"/>
</dbReference>
<dbReference type="Proteomes" id="UP001243623">
    <property type="component" value="Chromosome"/>
</dbReference>
<dbReference type="PANTHER" id="PTHR31118:SF12">
    <property type="entry name" value="CYCLASE-LIKE PROTEIN 2"/>
    <property type="match status" value="1"/>
</dbReference>
<evidence type="ECO:0000313" key="1">
    <source>
        <dbReference type="EMBL" id="WIW69761.1"/>
    </source>
</evidence>
<evidence type="ECO:0000313" key="2">
    <source>
        <dbReference type="Proteomes" id="UP001243623"/>
    </source>
</evidence>
<reference evidence="1" key="1">
    <citation type="submission" date="2023-03" db="EMBL/GenBank/DDBJ databases">
        <title>Selenobaculum gbiensis gen. nov. sp. nov., a new bacterium isolated from the gut microbiota of IBD patient.</title>
        <authorList>
            <person name="Yeo S."/>
            <person name="Park H."/>
            <person name="Huh C.S."/>
        </authorList>
    </citation>
    <scope>NUCLEOTIDE SEQUENCE</scope>
    <source>
        <strain evidence="1">ICN-92133</strain>
    </source>
</reference>
<gene>
    <name evidence="1" type="ORF">P3F81_07490</name>
</gene>
<sequence length="91" mass="10226">MMKIVDLSHLLEANMIVYPEDDEPRFETVAIADKDGYNSTKITMDYHLGTHIDVPYHMISDGLTVDRLPVDLFCGCAIIIDVSHLAGKNFD</sequence>
<dbReference type="InterPro" id="IPR007325">
    <property type="entry name" value="KFase/CYL"/>
</dbReference>
<dbReference type="InterPro" id="IPR037175">
    <property type="entry name" value="KFase_sf"/>
</dbReference>
<organism evidence="1 2">
    <name type="scientific">Selenobaculum gibii</name>
    <dbReference type="NCBI Taxonomy" id="3054208"/>
    <lineage>
        <taxon>Bacteria</taxon>
        <taxon>Bacillati</taxon>
        <taxon>Bacillota</taxon>
        <taxon>Negativicutes</taxon>
        <taxon>Selenomonadales</taxon>
        <taxon>Selenomonadaceae</taxon>
        <taxon>Selenobaculum</taxon>
    </lineage>
</organism>
<dbReference type="AlphaFoldDB" id="A0A9Y2AGW7"/>
<dbReference type="Pfam" id="PF04199">
    <property type="entry name" value="Cyclase"/>
    <property type="match status" value="1"/>
</dbReference>
<proteinExistence type="predicted"/>
<keyword evidence="2" id="KW-1185">Reference proteome</keyword>
<dbReference type="GO" id="GO:0004061">
    <property type="term" value="F:arylformamidase activity"/>
    <property type="evidence" value="ECO:0007669"/>
    <property type="project" value="InterPro"/>
</dbReference>
<dbReference type="KEGG" id="sgbi:P3F81_07490"/>
<dbReference type="RefSeq" id="WP_147669918.1">
    <property type="nucleotide sequence ID" value="NZ_CP120678.1"/>
</dbReference>
<protein>
    <submittedName>
        <fullName evidence="1">Cyclase family protein</fullName>
    </submittedName>
</protein>
<dbReference type="PANTHER" id="PTHR31118">
    <property type="entry name" value="CYCLASE-LIKE PROTEIN 2"/>
    <property type="match status" value="1"/>
</dbReference>
<dbReference type="EMBL" id="CP120678">
    <property type="protein sequence ID" value="WIW69761.1"/>
    <property type="molecule type" value="Genomic_DNA"/>
</dbReference>
<dbReference type="SUPFAM" id="SSF102198">
    <property type="entry name" value="Putative cyclase"/>
    <property type="match status" value="1"/>
</dbReference>
<dbReference type="Gene3D" id="3.50.30.50">
    <property type="entry name" value="Putative cyclase"/>
    <property type="match status" value="1"/>
</dbReference>
<accession>A0A9Y2AGW7</accession>
<name>A0A9Y2AGW7_9FIRM</name>